<feature type="transmembrane region" description="Helical" evidence="1">
    <location>
        <begin position="260"/>
        <end position="280"/>
    </location>
</feature>
<keyword evidence="1" id="KW-1133">Transmembrane helix</keyword>
<dbReference type="EMBL" id="HBGW01019099">
    <property type="protein sequence ID" value="CAD9529035.1"/>
    <property type="molecule type" value="Transcribed_RNA"/>
</dbReference>
<keyword evidence="1" id="KW-0472">Membrane</keyword>
<proteinExistence type="predicted"/>
<dbReference type="PANTHER" id="PTHR32251">
    <property type="entry name" value="3-OXO-5-ALPHA-STEROID 4-DEHYDROGENASE"/>
    <property type="match status" value="1"/>
</dbReference>
<name>A0A6U6JCR2_9DINO</name>
<dbReference type="AlphaFoldDB" id="A0A6U6JCR2"/>
<dbReference type="Pfam" id="PF06966">
    <property type="entry name" value="DUF1295"/>
    <property type="match status" value="1"/>
</dbReference>
<dbReference type="GO" id="GO:0016020">
    <property type="term" value="C:membrane"/>
    <property type="evidence" value="ECO:0007669"/>
    <property type="project" value="TreeGrafter"/>
</dbReference>
<gene>
    <name evidence="2" type="ORF">BRAN1462_LOCUS12039</name>
</gene>
<dbReference type="InterPro" id="IPR010721">
    <property type="entry name" value="UstE-like"/>
</dbReference>
<protein>
    <submittedName>
        <fullName evidence="2">Uncharacterized protein</fullName>
    </submittedName>
</protein>
<dbReference type="Gene3D" id="1.20.120.1630">
    <property type="match status" value="1"/>
</dbReference>
<evidence type="ECO:0000313" key="2">
    <source>
        <dbReference type="EMBL" id="CAD9529035.1"/>
    </source>
</evidence>
<feature type="transmembrane region" description="Helical" evidence="1">
    <location>
        <begin position="32"/>
        <end position="52"/>
    </location>
</feature>
<dbReference type="PROSITE" id="PS50244">
    <property type="entry name" value="S5A_REDUCTASE"/>
    <property type="match status" value="1"/>
</dbReference>
<organism evidence="2">
    <name type="scientific">Zooxanthella nutricula</name>
    <dbReference type="NCBI Taxonomy" id="1333877"/>
    <lineage>
        <taxon>Eukaryota</taxon>
        <taxon>Sar</taxon>
        <taxon>Alveolata</taxon>
        <taxon>Dinophyceae</taxon>
        <taxon>Peridiniales</taxon>
        <taxon>Peridiniales incertae sedis</taxon>
        <taxon>Zooxanthella</taxon>
    </lineage>
</organism>
<feature type="transmembrane region" description="Helical" evidence="1">
    <location>
        <begin position="61"/>
        <end position="80"/>
    </location>
</feature>
<accession>A0A6U6JCR2</accession>
<sequence>MGPFEIFALTGVPALTFGAAWALGPAQLWLVRTNAVLQTTLFLLVAMIPCYVTRKMMWVDIAWPFGLAAIGAQLYVFGTGDWYRKAMISSSFAMCGLRMGLGALAMIPRRTSDFPRYDYAKIRWERKGAMGLTAADVQKEKAGGKSVTLSALMLFDVALQAAANSGACVTPGIVLAFDQAPLAVFDIGCYALFWFALLFESVADAQKLAFIASSRGDRTLVCEVGLWRFSRHPNYFGEWCVWISYALFAAGSVVRHRERFGTALSVMLLALLGNLVYALWTCLRWWTGAAPAEHFSRQRRPAYDDYVRRVSCIVPWFPLPKAG</sequence>
<dbReference type="PANTHER" id="PTHR32251:SF17">
    <property type="entry name" value="STEROID 5-ALPHA REDUCTASE C-TERMINAL DOMAIN-CONTAINING PROTEIN"/>
    <property type="match status" value="1"/>
</dbReference>
<reference evidence="2" key="1">
    <citation type="submission" date="2021-01" db="EMBL/GenBank/DDBJ databases">
        <authorList>
            <person name="Corre E."/>
            <person name="Pelletier E."/>
            <person name="Niang G."/>
            <person name="Scheremetjew M."/>
            <person name="Finn R."/>
            <person name="Kale V."/>
            <person name="Holt S."/>
            <person name="Cochrane G."/>
            <person name="Meng A."/>
            <person name="Brown T."/>
            <person name="Cohen L."/>
        </authorList>
    </citation>
    <scope>NUCLEOTIDE SEQUENCE</scope>
    <source>
        <strain evidence="2">RCC3387</strain>
    </source>
</reference>
<keyword evidence="1" id="KW-0812">Transmembrane</keyword>
<feature type="transmembrane region" description="Helical" evidence="1">
    <location>
        <begin position="235"/>
        <end position="254"/>
    </location>
</feature>
<evidence type="ECO:0000256" key="1">
    <source>
        <dbReference type="SAM" id="Phobius"/>
    </source>
</evidence>